<dbReference type="PANTHER" id="PTHR24278:SF38">
    <property type="entry name" value="TRANSMEMBRANE GAMMA-CARBOXYGLUTAMIC ACID PROTEIN 4"/>
    <property type="match status" value="1"/>
</dbReference>
<feature type="transmembrane region" description="Helical" evidence="3">
    <location>
        <begin position="127"/>
        <end position="149"/>
    </location>
</feature>
<keyword evidence="7" id="KW-1185">Reference proteome</keyword>
<dbReference type="EMBL" id="JAERUA010000001">
    <property type="protein sequence ID" value="KAI1904597.1"/>
    <property type="molecule type" value="Genomic_DNA"/>
</dbReference>
<dbReference type="InterPro" id="IPR035972">
    <property type="entry name" value="GLA-like_dom_SF"/>
</dbReference>
<organism evidence="6 7">
    <name type="scientific">Albula goreensis</name>
    <dbReference type="NCBI Taxonomy" id="1534307"/>
    <lineage>
        <taxon>Eukaryota</taxon>
        <taxon>Metazoa</taxon>
        <taxon>Chordata</taxon>
        <taxon>Craniata</taxon>
        <taxon>Vertebrata</taxon>
        <taxon>Euteleostomi</taxon>
        <taxon>Actinopterygii</taxon>
        <taxon>Neopterygii</taxon>
        <taxon>Teleostei</taxon>
        <taxon>Albuliformes</taxon>
        <taxon>Albulidae</taxon>
        <taxon>Albula</taxon>
    </lineage>
</organism>
<reference evidence="6" key="1">
    <citation type="submission" date="2021-01" db="EMBL/GenBank/DDBJ databases">
        <authorList>
            <person name="Zahm M."/>
            <person name="Roques C."/>
            <person name="Cabau C."/>
            <person name="Klopp C."/>
            <person name="Donnadieu C."/>
            <person name="Jouanno E."/>
            <person name="Lampietro C."/>
            <person name="Louis A."/>
            <person name="Herpin A."/>
            <person name="Echchiki A."/>
            <person name="Berthelot C."/>
            <person name="Parey E."/>
            <person name="Roest-Crollius H."/>
            <person name="Braasch I."/>
            <person name="Postlethwait J."/>
            <person name="Bobe J."/>
            <person name="Montfort J."/>
            <person name="Bouchez O."/>
            <person name="Begum T."/>
            <person name="Mejri S."/>
            <person name="Adams A."/>
            <person name="Chen W.-J."/>
            <person name="Guiguen Y."/>
        </authorList>
    </citation>
    <scope>NUCLEOTIDE SEQUENCE</scope>
    <source>
        <tissue evidence="6">Blood</tissue>
    </source>
</reference>
<dbReference type="InterPro" id="IPR050442">
    <property type="entry name" value="Peptidase_S1_coag_factors"/>
</dbReference>
<keyword evidence="3" id="KW-0812">Transmembrane</keyword>
<evidence type="ECO:0000256" key="3">
    <source>
        <dbReference type="SAM" id="Phobius"/>
    </source>
</evidence>
<dbReference type="GO" id="GO:0005509">
    <property type="term" value="F:calcium ion binding"/>
    <property type="evidence" value="ECO:0007669"/>
    <property type="project" value="InterPro"/>
</dbReference>
<dbReference type="Gene3D" id="4.10.740.10">
    <property type="entry name" value="Coagulation Factor IX"/>
    <property type="match status" value="1"/>
</dbReference>
<evidence type="ECO:0000313" key="7">
    <source>
        <dbReference type="Proteomes" id="UP000829720"/>
    </source>
</evidence>
<evidence type="ECO:0000313" key="6">
    <source>
        <dbReference type="EMBL" id="KAI1904597.1"/>
    </source>
</evidence>
<keyword evidence="3" id="KW-1133">Transmembrane helix</keyword>
<dbReference type="PROSITE" id="PS50998">
    <property type="entry name" value="GLA_2"/>
    <property type="match status" value="1"/>
</dbReference>
<name>A0A8T3E9M6_9TELE</name>
<dbReference type="Proteomes" id="UP000829720">
    <property type="component" value="Unassembled WGS sequence"/>
</dbReference>
<dbReference type="AlphaFoldDB" id="A0A8T3E9M6"/>
<dbReference type="Pfam" id="PF00594">
    <property type="entry name" value="Gla"/>
    <property type="match status" value="1"/>
</dbReference>
<accession>A0A8T3E9M6</accession>
<comment type="caution">
    <text evidence="6">The sequence shown here is derived from an EMBL/GenBank/DDBJ whole genome shotgun (WGS) entry which is preliminary data.</text>
</comment>
<dbReference type="FunFam" id="4.10.740.10:FF:000001">
    <property type="entry name" value="vitamin K-dependent protein S"/>
    <property type="match status" value="1"/>
</dbReference>
<dbReference type="PANTHER" id="PTHR24278">
    <property type="entry name" value="COAGULATION FACTOR"/>
    <property type="match status" value="1"/>
</dbReference>
<dbReference type="GO" id="GO:0005615">
    <property type="term" value="C:extracellular space"/>
    <property type="evidence" value="ECO:0007669"/>
    <property type="project" value="TreeGrafter"/>
</dbReference>
<dbReference type="GO" id="GO:0005886">
    <property type="term" value="C:plasma membrane"/>
    <property type="evidence" value="ECO:0007669"/>
    <property type="project" value="TreeGrafter"/>
</dbReference>
<protein>
    <recommendedName>
        <fullName evidence="5">Gla domain-containing protein</fullName>
    </recommendedName>
</protein>
<feature type="signal peptide" evidence="4">
    <location>
        <begin position="1"/>
        <end position="31"/>
    </location>
</feature>
<dbReference type="SUPFAM" id="SSF57630">
    <property type="entry name" value="GLA-domain"/>
    <property type="match status" value="1"/>
</dbReference>
<proteinExistence type="predicted"/>
<keyword evidence="4" id="KW-0732">Signal</keyword>
<dbReference type="InterPro" id="IPR017857">
    <property type="entry name" value="Coagulation_fac-like_Gla_dom"/>
</dbReference>
<evidence type="ECO:0000256" key="1">
    <source>
        <dbReference type="ARBA" id="ARBA00023157"/>
    </source>
</evidence>
<dbReference type="OrthoDB" id="9945709at2759"/>
<dbReference type="PRINTS" id="PR00001">
    <property type="entry name" value="GLABLOOD"/>
</dbReference>
<evidence type="ECO:0000256" key="4">
    <source>
        <dbReference type="SAM" id="SignalP"/>
    </source>
</evidence>
<dbReference type="InterPro" id="IPR000294">
    <property type="entry name" value="GLA_domain"/>
</dbReference>
<feature type="chain" id="PRO_5035804413" description="Gla domain-containing protein" evidence="4">
    <location>
        <begin position="32"/>
        <end position="229"/>
    </location>
</feature>
<feature type="domain" description="Gla" evidence="5">
    <location>
        <begin position="67"/>
        <end position="113"/>
    </location>
</feature>
<keyword evidence="3" id="KW-0472">Membrane</keyword>
<evidence type="ECO:0000256" key="2">
    <source>
        <dbReference type="SAM" id="MobiDB-lite"/>
    </source>
</evidence>
<sequence length="229" mass="25817">MSSQTISIGCWWRAMFLFLFLSCQCVQYGLSACTRSILWVINTEDSSNEVFVEEQAANTFLGRHLLFNRFDFELFTPGNLERECNEEVCNYEEAREIFESIPATDEFWKTYTHADHVKPPSRLDVTALLIGLIAAGVTVIIIGLLFWYCCQRAYQLGRSPSSSRVRTGRTNASLILRRLEEVSLQPVVPPEEEISPPGLPSYEQAIAKSGPHDAPPPPYPGSRPGSIRR</sequence>
<gene>
    <name evidence="6" type="ORF">AGOR_G00007260</name>
</gene>
<evidence type="ECO:0000259" key="5">
    <source>
        <dbReference type="PROSITE" id="PS50998"/>
    </source>
</evidence>
<dbReference type="SMART" id="SM00069">
    <property type="entry name" value="GLA"/>
    <property type="match status" value="1"/>
</dbReference>
<keyword evidence="1" id="KW-1015">Disulfide bond</keyword>
<feature type="region of interest" description="Disordered" evidence="2">
    <location>
        <begin position="187"/>
        <end position="229"/>
    </location>
</feature>
<dbReference type="PROSITE" id="PS00011">
    <property type="entry name" value="GLA_1"/>
    <property type="match status" value="1"/>
</dbReference>